<protein>
    <recommendedName>
        <fullName evidence="2">PiggyBac transposable element-derived protein domain-containing protein</fullName>
    </recommendedName>
</protein>
<feature type="compositionally biased region" description="Basic and acidic residues" evidence="1">
    <location>
        <begin position="92"/>
        <end position="106"/>
    </location>
</feature>
<feature type="domain" description="PiggyBac transposable element-derived protein" evidence="2">
    <location>
        <begin position="1"/>
        <end position="40"/>
    </location>
</feature>
<evidence type="ECO:0000313" key="3">
    <source>
        <dbReference type="EMBL" id="KAJ8891924.1"/>
    </source>
</evidence>
<dbReference type="PANTHER" id="PTHR47272:SF2">
    <property type="entry name" value="PIGGYBAC TRANSPOSABLE ELEMENT-DERIVED PROTEIN 3-LIKE"/>
    <property type="match status" value="1"/>
</dbReference>
<dbReference type="Pfam" id="PF13843">
    <property type="entry name" value="DDE_Tnp_1_7"/>
    <property type="match status" value="1"/>
</dbReference>
<feature type="region of interest" description="Disordered" evidence="1">
    <location>
        <begin position="78"/>
        <end position="106"/>
    </location>
</feature>
<reference evidence="3 4" key="1">
    <citation type="submission" date="2023-02" db="EMBL/GenBank/DDBJ databases">
        <title>LHISI_Scaffold_Assembly.</title>
        <authorList>
            <person name="Stuart O.P."/>
            <person name="Cleave R."/>
            <person name="Magrath M.J.L."/>
            <person name="Mikheyev A.S."/>
        </authorList>
    </citation>
    <scope>NUCLEOTIDE SEQUENCE [LARGE SCALE GENOMIC DNA]</scope>
    <source>
        <strain evidence="3">Daus_M_001</strain>
        <tissue evidence="3">Leg muscle</tissue>
    </source>
</reference>
<sequence length="106" mass="12440">MGGVDLLDNVVGRYKIVLRSKKWYFRLFYHLLDLSVINAWLLYRRVSETKCLNRNKTMNLADFKMEVAIVLCMTGKQTLGKRGRPQRVQSAVRREKEERSGYTHSS</sequence>
<evidence type="ECO:0000256" key="1">
    <source>
        <dbReference type="SAM" id="MobiDB-lite"/>
    </source>
</evidence>
<comment type="caution">
    <text evidence="3">The sequence shown here is derived from an EMBL/GenBank/DDBJ whole genome shotgun (WGS) entry which is preliminary data.</text>
</comment>
<evidence type="ECO:0000259" key="2">
    <source>
        <dbReference type="Pfam" id="PF13843"/>
    </source>
</evidence>
<evidence type="ECO:0000313" key="4">
    <source>
        <dbReference type="Proteomes" id="UP001159363"/>
    </source>
</evidence>
<accession>A0ABQ9I6M8</accession>
<name>A0ABQ9I6M8_9NEOP</name>
<dbReference type="PANTHER" id="PTHR47272">
    <property type="entry name" value="DDE_TNP_1_7 DOMAIN-CONTAINING PROTEIN"/>
    <property type="match status" value="1"/>
</dbReference>
<gene>
    <name evidence="3" type="ORF">PR048_004483</name>
</gene>
<dbReference type="Proteomes" id="UP001159363">
    <property type="component" value="Chromosome 2"/>
</dbReference>
<dbReference type="InterPro" id="IPR029526">
    <property type="entry name" value="PGBD"/>
</dbReference>
<proteinExistence type="predicted"/>
<dbReference type="EMBL" id="JARBHB010000002">
    <property type="protein sequence ID" value="KAJ8891924.1"/>
    <property type="molecule type" value="Genomic_DNA"/>
</dbReference>
<keyword evidence="4" id="KW-1185">Reference proteome</keyword>
<organism evidence="3 4">
    <name type="scientific">Dryococelus australis</name>
    <dbReference type="NCBI Taxonomy" id="614101"/>
    <lineage>
        <taxon>Eukaryota</taxon>
        <taxon>Metazoa</taxon>
        <taxon>Ecdysozoa</taxon>
        <taxon>Arthropoda</taxon>
        <taxon>Hexapoda</taxon>
        <taxon>Insecta</taxon>
        <taxon>Pterygota</taxon>
        <taxon>Neoptera</taxon>
        <taxon>Polyneoptera</taxon>
        <taxon>Phasmatodea</taxon>
        <taxon>Verophasmatodea</taxon>
        <taxon>Anareolatae</taxon>
        <taxon>Phasmatidae</taxon>
        <taxon>Eurycanthinae</taxon>
        <taxon>Dryococelus</taxon>
    </lineage>
</organism>